<keyword evidence="1" id="KW-0732">Signal</keyword>
<name>A0A8E5MKV0_USTVR</name>
<dbReference type="InterPro" id="IPR009003">
    <property type="entry name" value="Peptidase_S1_PA"/>
</dbReference>
<keyword evidence="3" id="KW-1185">Reference proteome</keyword>
<dbReference type="Pfam" id="PF13365">
    <property type="entry name" value="Trypsin_2"/>
    <property type="match status" value="1"/>
</dbReference>
<protein>
    <recommendedName>
        <fullName evidence="4">Peptidase S1 domain-containing protein</fullName>
    </recommendedName>
</protein>
<feature type="signal peptide" evidence="1">
    <location>
        <begin position="1"/>
        <end position="19"/>
    </location>
</feature>
<accession>A0A8E5MKV0</accession>
<gene>
    <name evidence="2" type="ORF">UV8b_08289</name>
</gene>
<feature type="chain" id="PRO_5034723709" description="Peptidase S1 domain-containing protein" evidence="1">
    <location>
        <begin position="20"/>
        <end position="303"/>
    </location>
</feature>
<evidence type="ECO:0000256" key="1">
    <source>
        <dbReference type="SAM" id="SignalP"/>
    </source>
</evidence>
<sequence>MLTVLVSVLLSSRVLLVAAEAVFYGGIPTVGVLYDDKIKEHYCTASVVESTSRNILITASHCLSTDGTEMNFAPGYFNGTAPYGTYPVEALYVSPDWNKNFNIKRDFAFVRLGKGKYKGKKVHVQDVTGGNKLRIGAGYTQKVEIVGYAYGEQRPRHCSSETYRAKDGQMGIECGPLQSGTSGSPWLANYNSGTRRGDVIGDIGGWHTGGCDDYETFSCRFSKATLELFNRAVAGGPGDTVTGGAPENCNSSSQSRKKLHAAVKAPMSACDDLFERLHAFVGPSILFSEQRRLLLSSVTHAAT</sequence>
<proteinExistence type="predicted"/>
<evidence type="ECO:0000313" key="3">
    <source>
        <dbReference type="Proteomes" id="UP000027002"/>
    </source>
</evidence>
<organism evidence="2 3">
    <name type="scientific">Ustilaginoidea virens</name>
    <name type="common">Rice false smut fungus</name>
    <name type="synonym">Villosiclava virens</name>
    <dbReference type="NCBI Taxonomy" id="1159556"/>
    <lineage>
        <taxon>Eukaryota</taxon>
        <taxon>Fungi</taxon>
        <taxon>Dikarya</taxon>
        <taxon>Ascomycota</taxon>
        <taxon>Pezizomycotina</taxon>
        <taxon>Sordariomycetes</taxon>
        <taxon>Hypocreomycetidae</taxon>
        <taxon>Hypocreales</taxon>
        <taxon>Clavicipitaceae</taxon>
        <taxon>Ustilaginoidea</taxon>
    </lineage>
</organism>
<dbReference type="Proteomes" id="UP000027002">
    <property type="component" value="Chromosome 7"/>
</dbReference>
<dbReference type="SUPFAM" id="SSF50494">
    <property type="entry name" value="Trypsin-like serine proteases"/>
    <property type="match status" value="1"/>
</dbReference>
<evidence type="ECO:0008006" key="4">
    <source>
        <dbReference type="Google" id="ProtNLM"/>
    </source>
</evidence>
<dbReference type="AlphaFoldDB" id="A0A8E5MKV0"/>
<evidence type="ECO:0000313" key="2">
    <source>
        <dbReference type="EMBL" id="QUC24048.1"/>
    </source>
</evidence>
<dbReference type="EMBL" id="CP072759">
    <property type="protein sequence ID" value="QUC24048.1"/>
    <property type="molecule type" value="Genomic_DNA"/>
</dbReference>
<dbReference type="InterPro" id="IPR018114">
    <property type="entry name" value="TRYPSIN_HIS"/>
</dbReference>
<dbReference type="KEGG" id="uvi:66069066"/>
<reference evidence="2" key="1">
    <citation type="submission" date="2020-03" db="EMBL/GenBank/DDBJ databases">
        <title>A mixture of massive structural variations and highly conserved coding sequences in Ustilaginoidea virens genome.</title>
        <authorList>
            <person name="Zhang K."/>
            <person name="Zhao Z."/>
            <person name="Zhang Z."/>
            <person name="Li Y."/>
            <person name="Hsiang T."/>
            <person name="Sun W."/>
        </authorList>
    </citation>
    <scope>NUCLEOTIDE SEQUENCE</scope>
    <source>
        <strain evidence="2">UV-8b</strain>
    </source>
</reference>
<dbReference type="RefSeq" id="XP_043001721.1">
    <property type="nucleotide sequence ID" value="XM_043145786.1"/>
</dbReference>
<dbReference type="GO" id="GO:0006508">
    <property type="term" value="P:proteolysis"/>
    <property type="evidence" value="ECO:0007669"/>
    <property type="project" value="InterPro"/>
</dbReference>
<dbReference type="InterPro" id="IPR043504">
    <property type="entry name" value="Peptidase_S1_PA_chymotrypsin"/>
</dbReference>
<dbReference type="Gene3D" id="2.40.10.10">
    <property type="entry name" value="Trypsin-like serine proteases"/>
    <property type="match status" value="2"/>
</dbReference>
<dbReference type="GO" id="GO:0004252">
    <property type="term" value="F:serine-type endopeptidase activity"/>
    <property type="evidence" value="ECO:0007669"/>
    <property type="project" value="InterPro"/>
</dbReference>
<dbReference type="OrthoDB" id="10037376at2759"/>
<dbReference type="GeneID" id="66069066"/>
<dbReference type="PROSITE" id="PS00134">
    <property type="entry name" value="TRYPSIN_HIS"/>
    <property type="match status" value="1"/>
</dbReference>